<feature type="domain" description="CAAX prenyl protease 2/Lysostaphin resistance protein A-like" evidence="2">
    <location>
        <begin position="142"/>
        <end position="227"/>
    </location>
</feature>
<dbReference type="GO" id="GO:0080120">
    <property type="term" value="P:CAAX-box protein maturation"/>
    <property type="evidence" value="ECO:0007669"/>
    <property type="project" value="UniProtKB-ARBA"/>
</dbReference>
<reference evidence="4" key="1">
    <citation type="submission" date="2016-11" db="EMBL/GenBank/DDBJ databases">
        <authorList>
            <person name="Varghese N."/>
            <person name="Submissions S."/>
        </authorList>
    </citation>
    <scope>NUCLEOTIDE SEQUENCE [LARGE SCALE GENOMIC DNA]</scope>
    <source>
        <strain evidence="4">DSM 15518</strain>
    </source>
</reference>
<accession>A0A1M6UE66</accession>
<feature type="transmembrane region" description="Helical" evidence="1">
    <location>
        <begin position="254"/>
        <end position="271"/>
    </location>
</feature>
<feature type="transmembrane region" description="Helical" evidence="1">
    <location>
        <begin position="214"/>
        <end position="234"/>
    </location>
</feature>
<organism evidence="3 4">
    <name type="scientific">Tepidibacter formicigenes DSM 15518</name>
    <dbReference type="NCBI Taxonomy" id="1123349"/>
    <lineage>
        <taxon>Bacteria</taxon>
        <taxon>Bacillati</taxon>
        <taxon>Bacillota</taxon>
        <taxon>Clostridia</taxon>
        <taxon>Peptostreptococcales</taxon>
        <taxon>Peptostreptococcaceae</taxon>
        <taxon>Tepidibacter</taxon>
    </lineage>
</organism>
<evidence type="ECO:0000313" key="3">
    <source>
        <dbReference type="EMBL" id="SHK67348.1"/>
    </source>
</evidence>
<evidence type="ECO:0000259" key="2">
    <source>
        <dbReference type="Pfam" id="PF02517"/>
    </source>
</evidence>
<protein>
    <submittedName>
        <fullName evidence="3">CAAX protease self-immunity</fullName>
    </submittedName>
</protein>
<keyword evidence="4" id="KW-1185">Reference proteome</keyword>
<dbReference type="InterPro" id="IPR052710">
    <property type="entry name" value="CAAX_protease"/>
</dbReference>
<feature type="transmembrane region" description="Helical" evidence="1">
    <location>
        <begin position="143"/>
        <end position="164"/>
    </location>
</feature>
<keyword evidence="3" id="KW-0645">Protease</keyword>
<sequence>MKQIKKTYPTIFQSILMLFTYQYIFPFIILGSLSILTSLVPYKTHFSIKSTAETYYLNFFIRLISLVILIKYLSNKKNFKFKDLFSIKIFSFTLFIWIISLVLGISIIRSELINFLGNISSNEELLSIAEKQLVFGKLPSVEFFLSIVLFYPIFEEFIFRGIILKGYLSNYSEKKALIVSALLFGAYHMNPQQFITASIGGLVYGWIYIKTKSIIPCIFAHSINNLINFIFINLLQIEIPNYTIVSDTSQFQPLWFDILGITLVIISIYQLKKIFKNKEECNYESENKKTRLDLLNKSSLR</sequence>
<feature type="transmembrane region" description="Helical" evidence="1">
    <location>
        <begin position="55"/>
        <end position="73"/>
    </location>
</feature>
<dbReference type="GO" id="GO:0004175">
    <property type="term" value="F:endopeptidase activity"/>
    <property type="evidence" value="ECO:0007669"/>
    <property type="project" value="UniProtKB-ARBA"/>
</dbReference>
<gene>
    <name evidence="3" type="ORF">SAMN02744037_02784</name>
</gene>
<keyword evidence="3" id="KW-0378">Hydrolase</keyword>
<dbReference type="EMBL" id="FRAE01000137">
    <property type="protein sequence ID" value="SHK67348.1"/>
    <property type="molecule type" value="Genomic_DNA"/>
</dbReference>
<dbReference type="InterPro" id="IPR003675">
    <property type="entry name" value="Rce1/LyrA-like_dom"/>
</dbReference>
<feature type="transmembrane region" description="Helical" evidence="1">
    <location>
        <begin position="12"/>
        <end position="35"/>
    </location>
</feature>
<dbReference type="GO" id="GO:0006508">
    <property type="term" value="P:proteolysis"/>
    <property type="evidence" value="ECO:0007669"/>
    <property type="project" value="UniProtKB-KW"/>
</dbReference>
<keyword evidence="1" id="KW-1133">Transmembrane helix</keyword>
<name>A0A1M6UE66_9FIRM</name>
<keyword evidence="1" id="KW-0472">Membrane</keyword>
<dbReference type="AlphaFoldDB" id="A0A1M6UE66"/>
<dbReference type="PANTHER" id="PTHR36435">
    <property type="entry name" value="SLR1288 PROTEIN"/>
    <property type="match status" value="1"/>
</dbReference>
<dbReference type="PANTHER" id="PTHR36435:SF1">
    <property type="entry name" value="CAAX AMINO TERMINAL PROTEASE FAMILY PROTEIN"/>
    <property type="match status" value="1"/>
</dbReference>
<evidence type="ECO:0000313" key="4">
    <source>
        <dbReference type="Proteomes" id="UP000242497"/>
    </source>
</evidence>
<dbReference type="RefSeq" id="WP_072891054.1">
    <property type="nucleotide sequence ID" value="NZ_FRAE01000137.1"/>
</dbReference>
<dbReference type="OrthoDB" id="2233577at2"/>
<feature type="transmembrane region" description="Helical" evidence="1">
    <location>
        <begin position="85"/>
        <end position="108"/>
    </location>
</feature>
<evidence type="ECO:0000256" key="1">
    <source>
        <dbReference type="SAM" id="Phobius"/>
    </source>
</evidence>
<keyword evidence="1" id="KW-0812">Transmembrane</keyword>
<dbReference type="STRING" id="1123349.SAMN02744037_02784"/>
<dbReference type="Pfam" id="PF02517">
    <property type="entry name" value="Rce1-like"/>
    <property type="match status" value="1"/>
</dbReference>
<proteinExistence type="predicted"/>
<dbReference type="Proteomes" id="UP000242497">
    <property type="component" value="Unassembled WGS sequence"/>
</dbReference>